<name>A0ABR6Z9M4_9BURK</name>
<feature type="domain" description="Solute-binding protein family 5" evidence="5">
    <location>
        <begin position="43"/>
        <end position="261"/>
    </location>
</feature>
<comment type="subcellular location">
    <subcellularLocation>
        <location evidence="1">Cell envelope</location>
    </subcellularLocation>
</comment>
<organism evidence="6 7">
    <name type="scientific">Undibacterium umbellatum</name>
    <dbReference type="NCBI Taxonomy" id="2762300"/>
    <lineage>
        <taxon>Bacteria</taxon>
        <taxon>Pseudomonadati</taxon>
        <taxon>Pseudomonadota</taxon>
        <taxon>Betaproteobacteria</taxon>
        <taxon>Burkholderiales</taxon>
        <taxon>Oxalobacteraceae</taxon>
        <taxon>Undibacterium</taxon>
    </lineage>
</organism>
<dbReference type="Proteomes" id="UP000646911">
    <property type="component" value="Unassembled WGS sequence"/>
</dbReference>
<dbReference type="PANTHER" id="PTHR30290:SF10">
    <property type="entry name" value="PERIPLASMIC OLIGOPEPTIDE-BINDING PROTEIN-RELATED"/>
    <property type="match status" value="1"/>
</dbReference>
<evidence type="ECO:0000256" key="2">
    <source>
        <dbReference type="ARBA" id="ARBA00005695"/>
    </source>
</evidence>
<comment type="similarity">
    <text evidence="2">Belongs to the bacterial solute-binding protein 5 family.</text>
</comment>
<keyword evidence="4" id="KW-0732">Signal</keyword>
<evidence type="ECO:0000256" key="3">
    <source>
        <dbReference type="ARBA" id="ARBA00022448"/>
    </source>
</evidence>
<evidence type="ECO:0000256" key="1">
    <source>
        <dbReference type="ARBA" id="ARBA00004196"/>
    </source>
</evidence>
<dbReference type="PANTHER" id="PTHR30290">
    <property type="entry name" value="PERIPLASMIC BINDING COMPONENT OF ABC TRANSPORTER"/>
    <property type="match status" value="1"/>
</dbReference>
<keyword evidence="3" id="KW-0813">Transport</keyword>
<dbReference type="InterPro" id="IPR000914">
    <property type="entry name" value="SBP_5_dom"/>
</dbReference>
<reference evidence="6 7" key="1">
    <citation type="submission" date="2020-08" db="EMBL/GenBank/DDBJ databases">
        <title>Novel species isolated from subtropical streams in China.</title>
        <authorList>
            <person name="Lu H."/>
        </authorList>
    </citation>
    <scope>NUCLEOTIDE SEQUENCE [LARGE SCALE GENOMIC DNA]</scope>
    <source>
        <strain evidence="6 7">NL8W</strain>
    </source>
</reference>
<gene>
    <name evidence="6" type="ORF">H8L47_12925</name>
</gene>
<dbReference type="RefSeq" id="WP_186954004.1">
    <property type="nucleotide sequence ID" value="NZ_JACOFX010000005.1"/>
</dbReference>
<sequence length="464" mass="51343">MTLHIATLNKLFHIDPLKTDAVCHPLSSLLYQTLLRINRSADTPVGDLASSWTHSADYQKWAFAISPASFQNGQPVLASHVARSLARHVWPSSASIFADLLRELIVGAAACTEGDIPAGLYADDEENRLFMQLQRPYCALLEILAHPAMGICLLAGEGSILGSGPMTVLSASHTEIQLVRNPAYAGQRQLPGSICMQLHDKFDGVLQSLQTGTTSAVLLERKHQLKLDAMPGMLSTPLRDRWSGMLILNAAGIFNNLDMRRDFHALVQKRASEKLGALYHTDFIPADILTMPSRQASDVSLAEFQQRWSGHFSDVAVRIIYAAGRGPLTTALDGCIEVLQACGIQCELIRTKNAAQVYEFVDSGEFDIVARGWIQDYDDADQFFGVYEKQAPQLNARAAYVRFYEAVATARLQAHPQARSAVYVLAIQALEEEYLCITVCRDHHKIFHNSKLHLQALCRDPFDL</sequence>
<comment type="caution">
    <text evidence="6">The sequence shown here is derived from an EMBL/GenBank/DDBJ whole genome shotgun (WGS) entry which is preliminary data.</text>
</comment>
<accession>A0ABR6Z9M4</accession>
<keyword evidence="7" id="KW-1185">Reference proteome</keyword>
<evidence type="ECO:0000313" key="6">
    <source>
        <dbReference type="EMBL" id="MBC3908464.1"/>
    </source>
</evidence>
<dbReference type="Gene3D" id="3.40.190.10">
    <property type="entry name" value="Periplasmic binding protein-like II"/>
    <property type="match status" value="1"/>
</dbReference>
<evidence type="ECO:0000259" key="5">
    <source>
        <dbReference type="Pfam" id="PF00496"/>
    </source>
</evidence>
<evidence type="ECO:0000313" key="7">
    <source>
        <dbReference type="Proteomes" id="UP000646911"/>
    </source>
</evidence>
<dbReference type="Pfam" id="PF00496">
    <property type="entry name" value="SBP_bac_5"/>
    <property type="match status" value="1"/>
</dbReference>
<dbReference type="EMBL" id="JACOFX010000005">
    <property type="protein sequence ID" value="MBC3908464.1"/>
    <property type="molecule type" value="Genomic_DNA"/>
</dbReference>
<proteinExistence type="inferred from homology"/>
<dbReference type="InterPro" id="IPR039424">
    <property type="entry name" value="SBP_5"/>
</dbReference>
<evidence type="ECO:0000256" key="4">
    <source>
        <dbReference type="ARBA" id="ARBA00022729"/>
    </source>
</evidence>
<dbReference type="Gene3D" id="3.10.105.10">
    <property type="entry name" value="Dipeptide-binding Protein, Domain 3"/>
    <property type="match status" value="1"/>
</dbReference>
<dbReference type="SUPFAM" id="SSF53850">
    <property type="entry name" value="Periplasmic binding protein-like II"/>
    <property type="match status" value="1"/>
</dbReference>
<protein>
    <recommendedName>
        <fullName evidence="5">Solute-binding protein family 5 domain-containing protein</fullName>
    </recommendedName>
</protein>